<dbReference type="EMBL" id="JAODUP010000355">
    <property type="protein sequence ID" value="KAK2151682.1"/>
    <property type="molecule type" value="Genomic_DNA"/>
</dbReference>
<evidence type="ECO:0000313" key="2">
    <source>
        <dbReference type="EMBL" id="KAK2151682.1"/>
    </source>
</evidence>
<keyword evidence="1" id="KW-0472">Membrane</keyword>
<feature type="transmembrane region" description="Helical" evidence="1">
    <location>
        <begin position="133"/>
        <end position="157"/>
    </location>
</feature>
<keyword evidence="3" id="KW-1185">Reference proteome</keyword>
<keyword evidence="1" id="KW-0812">Transmembrane</keyword>
<evidence type="ECO:0000256" key="1">
    <source>
        <dbReference type="SAM" id="Phobius"/>
    </source>
</evidence>
<accession>A0AAD9JFC4</accession>
<feature type="transmembrane region" description="Helical" evidence="1">
    <location>
        <begin position="76"/>
        <end position="100"/>
    </location>
</feature>
<comment type="caution">
    <text evidence="2">The sequence shown here is derived from an EMBL/GenBank/DDBJ whole genome shotgun (WGS) entry which is preliminary data.</text>
</comment>
<protein>
    <recommendedName>
        <fullName evidence="4">Transmembrane protein</fullName>
    </recommendedName>
</protein>
<gene>
    <name evidence="2" type="ORF">LSH36_355g04006</name>
</gene>
<organism evidence="2 3">
    <name type="scientific">Paralvinella palmiformis</name>
    <dbReference type="NCBI Taxonomy" id="53620"/>
    <lineage>
        <taxon>Eukaryota</taxon>
        <taxon>Metazoa</taxon>
        <taxon>Spiralia</taxon>
        <taxon>Lophotrochozoa</taxon>
        <taxon>Annelida</taxon>
        <taxon>Polychaeta</taxon>
        <taxon>Sedentaria</taxon>
        <taxon>Canalipalpata</taxon>
        <taxon>Terebellida</taxon>
        <taxon>Terebelliformia</taxon>
        <taxon>Alvinellidae</taxon>
        <taxon>Paralvinella</taxon>
    </lineage>
</organism>
<evidence type="ECO:0008006" key="4">
    <source>
        <dbReference type="Google" id="ProtNLM"/>
    </source>
</evidence>
<sequence length="175" mass="19830">MDSSKRLYIDSHVRLPCCPLSDVIFVTTGDGKKEAERRTSHDSLSLLVLNDNSGDNIFAICRNEAGLRQRYVIRTVPWLCCCTLGSVVWIVPAFAAVSVYKLPTLFIRRRLHQQLVISDKGRGFPKTRVAPSVAVALPFLIFAYDLQLSWVNVFYVFELRIKMDLVSAMFDNSDI</sequence>
<dbReference type="AlphaFoldDB" id="A0AAD9JFC4"/>
<proteinExistence type="predicted"/>
<dbReference type="Proteomes" id="UP001208570">
    <property type="component" value="Unassembled WGS sequence"/>
</dbReference>
<name>A0AAD9JFC4_9ANNE</name>
<reference evidence="2" key="1">
    <citation type="journal article" date="2023" name="Mol. Biol. Evol.">
        <title>Third-Generation Sequencing Reveals the Adaptive Role of the Epigenome in Three Deep-Sea Polychaetes.</title>
        <authorList>
            <person name="Perez M."/>
            <person name="Aroh O."/>
            <person name="Sun Y."/>
            <person name="Lan Y."/>
            <person name="Juniper S.K."/>
            <person name="Young C.R."/>
            <person name="Angers B."/>
            <person name="Qian P.Y."/>
        </authorList>
    </citation>
    <scope>NUCLEOTIDE SEQUENCE</scope>
    <source>
        <strain evidence="2">P08H-3</strain>
    </source>
</reference>
<evidence type="ECO:0000313" key="3">
    <source>
        <dbReference type="Proteomes" id="UP001208570"/>
    </source>
</evidence>
<keyword evidence="1" id="KW-1133">Transmembrane helix</keyword>